<dbReference type="OrthoDB" id="10264588at2759"/>
<gene>
    <name evidence="3" type="ORF">COLO4_22030</name>
</gene>
<feature type="compositionally biased region" description="Basic and acidic residues" evidence="1">
    <location>
        <begin position="78"/>
        <end position="103"/>
    </location>
</feature>
<name>A0A1R3IPP8_9ROSI</name>
<dbReference type="PANTHER" id="PTHR31862">
    <property type="entry name" value="UPF0261 DOMAIN PROTEIN (AFU_ORTHOLOGUE AFUA_1G10120)"/>
    <property type="match status" value="1"/>
</dbReference>
<dbReference type="SUPFAM" id="SSF51621">
    <property type="entry name" value="Phosphoenolpyruvate/pyruvate domain"/>
    <property type="match status" value="1"/>
</dbReference>
<evidence type="ECO:0000256" key="1">
    <source>
        <dbReference type="SAM" id="MobiDB-lite"/>
    </source>
</evidence>
<dbReference type="NCBIfam" id="NF002674">
    <property type="entry name" value="PRK02399.1-2"/>
    <property type="match status" value="1"/>
</dbReference>
<dbReference type="PROSITE" id="PS50846">
    <property type="entry name" value="HMA_2"/>
    <property type="match status" value="1"/>
</dbReference>
<evidence type="ECO:0000259" key="2">
    <source>
        <dbReference type="PROSITE" id="PS50846"/>
    </source>
</evidence>
<dbReference type="InterPro" id="IPR006121">
    <property type="entry name" value="HMA_dom"/>
</dbReference>
<sequence>MVKKTVLKVDISCHKCKKKLLKAISALQGVDKIEVDAAKGTISVTGEADPYEIIVKTRKVGKFVELLSVGPPPPPKQEPAKKPDEKKPEPKKDDKKPDPKPQVHDPSTCPGKQMGGAKVFCVGTADTKLDELRFLSQSVQSSLNTFSNRSSSKVEVVIVDVSAGKKETEGLDDFKFVTRKEILLCYSESVGENPIVLPDDRGKAVGIMSKALEHFMNKAQADGVLVGAIGFGGSGGTSLLSPAFRSLPIGVPKLIVSTVASGHTEPYIGTSDLILFPSLVDICGINSVSRVVFSNAAAALSGMVIGRLERLQESSSECQKCTVGLTMFGVTTPCVNAVKERLEKEGYETLIFHATGVGGKAMESLVREGYIQGVLDITTTEVADYVVGGVMACDSSRFDAIIEKKIPFVLSVGALDMVNFGSKDTIPSQFQQRNIHVHNAQVSLMRTTIDENKKFAAFIADKLNKSSSKIHVCLPEKGVSALDASGMPFYDPAATGTLINELKRLIQINEDRQVKVYPHHINDSEFADALVGSFLKISSKNPTHSSLDQVASSQSSQEIQKDQGHSMNSSSSGILTYSPNNFPDARPETLQRTQGILEQLRDQISKGLPIVGAGAGTGISAKFEEAGGVDLIVLYNSGRFRMAGRGSLAGLLPFADANAIVLEMANEVLPVVKSVPVLAGVCGTDPFRRMDYFLKQLESIGFSGVQNFPTVGLFDGNFRQNLEETGMGYGLEVQMIEKAHKMGFLTTPYAFNTSEAVEMAKAGADIIVAHMGLTTSGSIGAKTAVSIEESVTRVQAIADAAHGINPNVIVLCHGGPISGPSEAEFVLTRTKGVHGFYGASSMERLPVEQAITSTVKQYKSISIK</sequence>
<dbReference type="EMBL" id="AWUE01017844">
    <property type="protein sequence ID" value="OMO84480.1"/>
    <property type="molecule type" value="Genomic_DNA"/>
</dbReference>
<feature type="compositionally biased region" description="Low complexity" evidence="1">
    <location>
        <begin position="545"/>
        <end position="557"/>
    </location>
</feature>
<feature type="domain" description="HMA" evidence="2">
    <location>
        <begin position="2"/>
        <end position="65"/>
    </location>
</feature>
<keyword evidence="4" id="KW-1185">Reference proteome</keyword>
<dbReference type="Proteomes" id="UP000187203">
    <property type="component" value="Unassembled WGS sequence"/>
</dbReference>
<dbReference type="Gene3D" id="3.20.20.70">
    <property type="entry name" value="Aldolase class I"/>
    <property type="match status" value="1"/>
</dbReference>
<dbReference type="Pfam" id="PF09370">
    <property type="entry name" value="PEP_hydrolase"/>
    <property type="match status" value="1"/>
</dbReference>
<dbReference type="GO" id="GO:0003824">
    <property type="term" value="F:catalytic activity"/>
    <property type="evidence" value="ECO:0007669"/>
    <property type="project" value="InterPro"/>
</dbReference>
<dbReference type="InterPro" id="IPR044122">
    <property type="entry name" value="UPF0261_N"/>
</dbReference>
<dbReference type="InterPro" id="IPR015813">
    <property type="entry name" value="Pyrv/PenolPyrv_kinase-like_dom"/>
</dbReference>
<dbReference type="Pfam" id="PF00403">
    <property type="entry name" value="HMA"/>
    <property type="match status" value="1"/>
</dbReference>
<dbReference type="InterPro" id="IPR056778">
    <property type="entry name" value="UPF0261_C"/>
</dbReference>
<proteinExistence type="predicted"/>
<dbReference type="CDD" id="cd15488">
    <property type="entry name" value="Tm-1-like"/>
    <property type="match status" value="1"/>
</dbReference>
<comment type="caution">
    <text evidence="3">The sequence shown here is derived from an EMBL/GenBank/DDBJ whole genome shotgun (WGS) entry which is preliminary data.</text>
</comment>
<dbReference type="InterPro" id="IPR013785">
    <property type="entry name" value="Aldolase_TIM"/>
</dbReference>
<dbReference type="STRING" id="93759.A0A1R3IPP8"/>
<organism evidence="3 4">
    <name type="scientific">Corchorus olitorius</name>
    <dbReference type="NCBI Taxonomy" id="93759"/>
    <lineage>
        <taxon>Eukaryota</taxon>
        <taxon>Viridiplantae</taxon>
        <taxon>Streptophyta</taxon>
        <taxon>Embryophyta</taxon>
        <taxon>Tracheophyta</taxon>
        <taxon>Spermatophyta</taxon>
        <taxon>Magnoliopsida</taxon>
        <taxon>eudicotyledons</taxon>
        <taxon>Gunneridae</taxon>
        <taxon>Pentapetalae</taxon>
        <taxon>rosids</taxon>
        <taxon>malvids</taxon>
        <taxon>Malvales</taxon>
        <taxon>Malvaceae</taxon>
        <taxon>Grewioideae</taxon>
        <taxon>Apeibeae</taxon>
        <taxon>Corchorus</taxon>
    </lineage>
</organism>
<dbReference type="AlphaFoldDB" id="A0A1R3IPP8"/>
<dbReference type="SUPFAM" id="SSF55008">
    <property type="entry name" value="HMA, heavy metal-associated domain"/>
    <property type="match status" value="1"/>
</dbReference>
<evidence type="ECO:0000313" key="4">
    <source>
        <dbReference type="Proteomes" id="UP000187203"/>
    </source>
</evidence>
<dbReference type="Gene3D" id="3.40.50.12030">
    <property type="entry name" value="Uncharacterised protein family UPF0261, NC domain"/>
    <property type="match status" value="1"/>
</dbReference>
<protein>
    <recommendedName>
        <fullName evidence="2">HMA domain-containing protein</fullName>
    </recommendedName>
</protein>
<reference evidence="4" key="1">
    <citation type="submission" date="2013-09" db="EMBL/GenBank/DDBJ databases">
        <title>Corchorus olitorius genome sequencing.</title>
        <authorList>
            <person name="Alam M."/>
            <person name="Haque M.S."/>
            <person name="Islam M.S."/>
            <person name="Emdad E.M."/>
            <person name="Islam M.M."/>
            <person name="Ahmed B."/>
            <person name="Halim A."/>
            <person name="Hossen Q.M.M."/>
            <person name="Hossain M.Z."/>
            <person name="Ahmed R."/>
            <person name="Khan M.M."/>
            <person name="Islam R."/>
            <person name="Rashid M.M."/>
            <person name="Khan S.A."/>
            <person name="Rahman M.S."/>
            <person name="Alam M."/>
            <person name="Yahiya A.S."/>
            <person name="Khan M.S."/>
            <person name="Azam M.S."/>
            <person name="Haque T."/>
            <person name="Lashkar M.Z.H."/>
            <person name="Akhand A.I."/>
            <person name="Morshed G."/>
            <person name="Roy S."/>
            <person name="Uddin K.S."/>
            <person name="Rabeya T."/>
            <person name="Hossain A.S."/>
            <person name="Chowdhury A."/>
            <person name="Snigdha A.R."/>
            <person name="Mortoza M.S."/>
            <person name="Matin S.A."/>
            <person name="Hoque S.M.E."/>
            <person name="Islam M.K."/>
            <person name="Roy D.K."/>
            <person name="Haider R."/>
            <person name="Moosa M.M."/>
            <person name="Elias S.M."/>
            <person name="Hasan A.M."/>
            <person name="Jahan S."/>
            <person name="Shafiuddin M."/>
            <person name="Mahmood N."/>
            <person name="Shommy N.S."/>
        </authorList>
    </citation>
    <scope>NUCLEOTIDE SEQUENCE [LARGE SCALE GENOMIC DNA]</scope>
    <source>
        <strain evidence="4">cv. O-4</strain>
    </source>
</reference>
<dbReference type="Gene3D" id="3.40.50.12020">
    <property type="entry name" value="Uncharacterised protein family UPF0261, NN domain"/>
    <property type="match status" value="1"/>
</dbReference>
<feature type="region of interest" description="Disordered" evidence="1">
    <location>
        <begin position="66"/>
        <end position="111"/>
    </location>
</feature>
<dbReference type="PANTHER" id="PTHR31862:SF1">
    <property type="entry name" value="UPF0261 DOMAIN PROTEIN (AFU_ORTHOLOGUE AFUA_1G10120)"/>
    <property type="match status" value="1"/>
</dbReference>
<dbReference type="GO" id="GO:0046872">
    <property type="term" value="F:metal ion binding"/>
    <property type="evidence" value="ECO:0007669"/>
    <property type="project" value="InterPro"/>
</dbReference>
<dbReference type="Pfam" id="PF23189">
    <property type="entry name" value="UPF0261_C"/>
    <property type="match status" value="1"/>
</dbReference>
<accession>A0A1R3IPP8</accession>
<feature type="region of interest" description="Disordered" evidence="1">
    <location>
        <begin position="545"/>
        <end position="585"/>
    </location>
</feature>
<dbReference type="InterPro" id="IPR036163">
    <property type="entry name" value="HMA_dom_sf"/>
</dbReference>
<dbReference type="Gene3D" id="3.30.70.100">
    <property type="match status" value="1"/>
</dbReference>
<dbReference type="InterPro" id="IPR051353">
    <property type="entry name" value="Tobamovirus_resist_UPF0261"/>
</dbReference>
<dbReference type="Pfam" id="PF06792">
    <property type="entry name" value="UPF0261"/>
    <property type="match status" value="1"/>
</dbReference>
<dbReference type="InterPro" id="IPR009215">
    <property type="entry name" value="TIM-br_IGPS-like"/>
</dbReference>
<feature type="compositionally biased region" description="Polar residues" evidence="1">
    <location>
        <begin position="565"/>
        <end position="581"/>
    </location>
</feature>
<evidence type="ECO:0000313" key="3">
    <source>
        <dbReference type="EMBL" id="OMO84480.1"/>
    </source>
</evidence>